<keyword evidence="2" id="KW-0472">Membrane</keyword>
<dbReference type="EMBL" id="BFBR01000002">
    <property type="protein sequence ID" value="GBF57207.1"/>
    <property type="molecule type" value="Genomic_DNA"/>
</dbReference>
<keyword evidence="4" id="KW-1185">Reference proteome</keyword>
<keyword evidence="2" id="KW-1133">Transmembrane helix</keyword>
<evidence type="ECO:0008006" key="5">
    <source>
        <dbReference type="Google" id="ProtNLM"/>
    </source>
</evidence>
<accession>A0A2P2E833</accession>
<evidence type="ECO:0000313" key="4">
    <source>
        <dbReference type="Proteomes" id="UP000245086"/>
    </source>
</evidence>
<evidence type="ECO:0000256" key="2">
    <source>
        <dbReference type="SAM" id="Phobius"/>
    </source>
</evidence>
<comment type="caution">
    <text evidence="3">The sequence shown here is derived from an EMBL/GenBank/DDBJ whole genome shotgun (WGS) entry which is preliminary data.</text>
</comment>
<keyword evidence="2" id="KW-0812">Transmembrane</keyword>
<reference evidence="3 4" key="1">
    <citation type="journal article" date="2018" name="Genome Announc.">
        <title>Draft Genome Sequence of "Candidatus Phycosocius bacilliformis," an Alphaproteobacterial Ectosymbiont of the Hydrocarbon-Producing Green Alga Botryococcus braunii.</title>
        <authorList>
            <person name="Tanabe Y."/>
            <person name="Yamaguchi H."/>
            <person name="Watanabe M.M."/>
        </authorList>
    </citation>
    <scope>NUCLEOTIDE SEQUENCE [LARGE SCALE GENOMIC DNA]</scope>
    <source>
        <strain evidence="3 4">BOTRYCO-2</strain>
    </source>
</reference>
<organism evidence="3 4">
    <name type="scientific">Candidatus Phycosocius bacilliformis</name>
    <dbReference type="NCBI Taxonomy" id="1445552"/>
    <lineage>
        <taxon>Bacteria</taxon>
        <taxon>Pseudomonadati</taxon>
        <taxon>Pseudomonadota</taxon>
        <taxon>Alphaproteobacteria</taxon>
        <taxon>Caulobacterales</taxon>
        <taxon>Caulobacterales incertae sedis</taxon>
        <taxon>Candidatus Phycosocius</taxon>
    </lineage>
</organism>
<feature type="transmembrane region" description="Helical" evidence="2">
    <location>
        <begin position="96"/>
        <end position="114"/>
    </location>
</feature>
<sequence>MPIGRCSNQPEACENARLELDLPYAGPDSVCPLCRSPLALVGEPLVTTAQPTASSWPDAEAQHFGTRSLPPSGTQMASETKEPSALAGSAMNVTRWAAIAALIILVGFIAWRAFGPKPDNSAWVDPSGLSANSEGLAIEQISPPQLRRVIEQTAARVLPDSESAQIMVLPVDTILDVTGKLSQGAQIWLRVTLPTDRSRSGFVREDHLDLLGEGEADYSSLDPTAGNTINSVVMPVAPVQLGPMALAQPITFQILKGPATIFQTPAADGVPMGNVAEGMLVNVIAQQTVAGVLFNQVQLTNGRTGWILGSAGVSLTPVGPTGQAGTAGAGVLPNGTSGQDGIVPPDPAESAPPKGPMAVSVGTLMRVDGAPASLRARPGVTSEAVLEVLPVDTLMPAEDVRIVAGVPWYQVTSPKGNQGWLPGRALAINQ</sequence>
<dbReference type="Proteomes" id="UP000245086">
    <property type="component" value="Unassembled WGS sequence"/>
</dbReference>
<evidence type="ECO:0000313" key="3">
    <source>
        <dbReference type="EMBL" id="GBF57207.1"/>
    </source>
</evidence>
<feature type="region of interest" description="Disordered" evidence="1">
    <location>
        <begin position="325"/>
        <end position="355"/>
    </location>
</feature>
<proteinExistence type="predicted"/>
<name>A0A2P2E833_9PROT</name>
<dbReference type="AlphaFoldDB" id="A0A2P2E833"/>
<gene>
    <name evidence="3" type="ORF">PbB2_00871</name>
</gene>
<protein>
    <recommendedName>
        <fullName evidence="5">SH3b domain-containing protein</fullName>
    </recommendedName>
</protein>
<evidence type="ECO:0000256" key="1">
    <source>
        <dbReference type="SAM" id="MobiDB-lite"/>
    </source>
</evidence>